<evidence type="ECO:0000313" key="6">
    <source>
        <dbReference type="RefSeq" id="XP_011498889.1"/>
    </source>
</evidence>
<evidence type="ECO:0000313" key="5">
    <source>
        <dbReference type="Proteomes" id="UP000695007"/>
    </source>
</evidence>
<dbReference type="InterPro" id="IPR003118">
    <property type="entry name" value="Pointed_dom"/>
</dbReference>
<protein>
    <submittedName>
        <fullName evidence="6">ETS-like protein pointed, isoform P2/D</fullName>
    </submittedName>
</protein>
<dbReference type="FunFam" id="1.10.150.50:FF:000014">
    <property type="entry name" value="Protein c-ets-1 isoform 1"/>
    <property type="match status" value="1"/>
</dbReference>
<dbReference type="PROSITE" id="PS51433">
    <property type="entry name" value="PNT"/>
    <property type="match status" value="1"/>
</dbReference>
<dbReference type="GeneID" id="105363017"/>
<dbReference type="RefSeq" id="XP_011498889.1">
    <property type="nucleotide sequence ID" value="XM_011500587.1"/>
</dbReference>
<name>A0AAJ6YIU7_9HYME</name>
<dbReference type="Proteomes" id="UP000695007">
    <property type="component" value="Unplaced"/>
</dbReference>
<sequence length="299" mass="32140">MYVDCGTAEAAHGGGSGGGIDGDGMGIKAMKPFGRPRDIPAQVPPLTPGTNKKMTEALKASFASWEKEQIRLNITKDPRQWSESAVANWMQWAIREFSLEGVAMQPWQHMTGKQICAMGKESFLARAPVFMGDILWEHLEILQKDVDLEKASLENMPANLYESVCVPDLGEFLGYQGNAGGSSVSASGVGGSSSAAAATPENKGPATPASGCSSISSNSAASAISAPSPIAVTLVPRQYHTDGELFTHNPHNLISWKSPEPIRKIVYPREVRKEHAWLESGAWWFRLGGNHKANHESVA</sequence>
<evidence type="ECO:0000256" key="2">
    <source>
        <dbReference type="ARBA" id="ARBA00023125"/>
    </source>
</evidence>
<dbReference type="SMART" id="SM00251">
    <property type="entry name" value="SAM_PNT"/>
    <property type="match status" value="1"/>
</dbReference>
<dbReference type="KEGG" id="csol:105363017"/>
<evidence type="ECO:0000256" key="1">
    <source>
        <dbReference type="ARBA" id="ARBA00005562"/>
    </source>
</evidence>
<proteinExistence type="inferred from homology"/>
<feature type="domain" description="PNT" evidence="4">
    <location>
        <begin position="60"/>
        <end position="146"/>
    </location>
</feature>
<reference evidence="6" key="1">
    <citation type="submission" date="2025-08" db="UniProtKB">
        <authorList>
            <consortium name="RefSeq"/>
        </authorList>
    </citation>
    <scope>IDENTIFICATION</scope>
</reference>
<feature type="compositionally biased region" description="Low complexity" evidence="3">
    <location>
        <begin position="184"/>
        <end position="198"/>
    </location>
</feature>
<dbReference type="Pfam" id="PF02198">
    <property type="entry name" value="SAM_PNT"/>
    <property type="match status" value="1"/>
</dbReference>
<feature type="region of interest" description="Disordered" evidence="3">
    <location>
        <begin position="184"/>
        <end position="212"/>
    </location>
</feature>
<accession>A0AAJ6YIU7</accession>
<gene>
    <name evidence="6" type="primary">LOC105363017</name>
</gene>
<dbReference type="SUPFAM" id="SSF47769">
    <property type="entry name" value="SAM/Pointed domain"/>
    <property type="match status" value="1"/>
</dbReference>
<evidence type="ECO:0000259" key="4">
    <source>
        <dbReference type="PROSITE" id="PS51433"/>
    </source>
</evidence>
<evidence type="ECO:0000256" key="3">
    <source>
        <dbReference type="SAM" id="MobiDB-lite"/>
    </source>
</evidence>
<dbReference type="Gene3D" id="1.10.150.50">
    <property type="entry name" value="Transcription Factor, Ets-1"/>
    <property type="match status" value="1"/>
</dbReference>
<dbReference type="AlphaFoldDB" id="A0AAJ6YIU7"/>
<keyword evidence="2" id="KW-0238">DNA-binding</keyword>
<organism evidence="5 6">
    <name type="scientific">Ceratosolen solmsi marchali</name>
    <dbReference type="NCBI Taxonomy" id="326594"/>
    <lineage>
        <taxon>Eukaryota</taxon>
        <taxon>Metazoa</taxon>
        <taxon>Ecdysozoa</taxon>
        <taxon>Arthropoda</taxon>
        <taxon>Hexapoda</taxon>
        <taxon>Insecta</taxon>
        <taxon>Pterygota</taxon>
        <taxon>Neoptera</taxon>
        <taxon>Endopterygota</taxon>
        <taxon>Hymenoptera</taxon>
        <taxon>Apocrita</taxon>
        <taxon>Proctotrupomorpha</taxon>
        <taxon>Chalcidoidea</taxon>
        <taxon>Agaonidae</taxon>
        <taxon>Agaoninae</taxon>
        <taxon>Ceratosolen</taxon>
    </lineage>
</organism>
<dbReference type="GO" id="GO:0043565">
    <property type="term" value="F:sequence-specific DNA binding"/>
    <property type="evidence" value="ECO:0007669"/>
    <property type="project" value="InterPro"/>
</dbReference>
<dbReference type="InterPro" id="IPR013761">
    <property type="entry name" value="SAM/pointed_sf"/>
</dbReference>
<keyword evidence="5" id="KW-1185">Reference proteome</keyword>
<comment type="similarity">
    <text evidence="1">Belongs to the ETS family.</text>
</comment>